<feature type="chain" id="PRO_5032616897" evidence="1">
    <location>
        <begin position="34"/>
        <end position="355"/>
    </location>
</feature>
<organism evidence="3 4">
    <name type="scientific">Gordonia asplenii</name>
    <dbReference type="NCBI Taxonomy" id="2725283"/>
    <lineage>
        <taxon>Bacteria</taxon>
        <taxon>Bacillati</taxon>
        <taxon>Actinomycetota</taxon>
        <taxon>Actinomycetes</taxon>
        <taxon>Mycobacteriales</taxon>
        <taxon>Gordoniaceae</taxon>
        <taxon>Gordonia</taxon>
    </lineage>
</organism>
<evidence type="ECO:0000256" key="1">
    <source>
        <dbReference type="SAM" id="SignalP"/>
    </source>
</evidence>
<dbReference type="Proteomes" id="UP000550729">
    <property type="component" value="Unassembled WGS sequence"/>
</dbReference>
<dbReference type="InterPro" id="IPR025442">
    <property type="entry name" value="DUF4185"/>
</dbReference>
<protein>
    <submittedName>
        <fullName evidence="3">DUF4185 domain-containing protein</fullName>
    </submittedName>
</protein>
<dbReference type="AlphaFoldDB" id="A0A848L1W1"/>
<feature type="signal peptide" evidence="1">
    <location>
        <begin position="1"/>
        <end position="33"/>
    </location>
</feature>
<evidence type="ECO:0000313" key="3">
    <source>
        <dbReference type="EMBL" id="NMO02501.1"/>
    </source>
</evidence>
<gene>
    <name evidence="3" type="ORF">HH308_14895</name>
</gene>
<dbReference type="EMBL" id="JABBNB010000014">
    <property type="protein sequence ID" value="NMO02501.1"/>
    <property type="molecule type" value="Genomic_DNA"/>
</dbReference>
<feature type="domain" description="DUF4185" evidence="2">
    <location>
        <begin position="53"/>
        <end position="350"/>
    </location>
</feature>
<evidence type="ECO:0000313" key="4">
    <source>
        <dbReference type="Proteomes" id="UP000550729"/>
    </source>
</evidence>
<keyword evidence="4" id="KW-1185">Reference proteome</keyword>
<keyword evidence="1" id="KW-0732">Signal</keyword>
<reference evidence="3 4" key="1">
    <citation type="submission" date="2020-04" db="EMBL/GenBank/DDBJ databases">
        <title>Gordonia sp. nov. TBRC 11910.</title>
        <authorList>
            <person name="Suriyachadkun C."/>
        </authorList>
    </citation>
    <scope>NUCLEOTIDE SEQUENCE [LARGE SCALE GENOMIC DNA]</scope>
    <source>
        <strain evidence="3 4">TBRC 11910</strain>
    </source>
</reference>
<dbReference type="Pfam" id="PF13810">
    <property type="entry name" value="DUF4185"/>
    <property type="match status" value="1"/>
</dbReference>
<sequence>MVLRFAKLRTSATIAAVSVAMVCGLTHAPSASADPGPAGRGTIVARLTGPGAMNDTIGQDDVFGTDLGVLWDNGHGEILAAFGDTQSINGWSLLYGDLFYWRSNVLLRSRDHNLANGMTFTGHSGPVGHAKRLLKPTSREITIIPTAGVAINGRQYMSVMAVNHWGDPGTWKTRFSGLAVSDDNGRNWKATNTFRPNWGSNRKFQMSAFLKEGGYVYIYGTPPGRAGAVYLARVPQAQIANLGAYEYFSWGKWVPRNTDAATPVMSGPTGELSVAYDRYLGKYISLATRDGVLMRTADHPEGPWTSGVNVVPANDPYSGYAPFIHPWSLDGPTLYFTYSISLGYQVYLMRLPLRK</sequence>
<evidence type="ECO:0000259" key="2">
    <source>
        <dbReference type="Pfam" id="PF13810"/>
    </source>
</evidence>
<accession>A0A848L1W1</accession>
<proteinExistence type="predicted"/>
<name>A0A848L1W1_9ACTN</name>
<comment type="caution">
    <text evidence="3">The sequence shown here is derived from an EMBL/GenBank/DDBJ whole genome shotgun (WGS) entry which is preliminary data.</text>
</comment>
<dbReference type="RefSeq" id="WP_170195002.1">
    <property type="nucleotide sequence ID" value="NZ_JABBNB010000014.1"/>
</dbReference>